<dbReference type="SUPFAM" id="SSF57850">
    <property type="entry name" value="RING/U-box"/>
    <property type="match status" value="3"/>
</dbReference>
<evidence type="ECO:0000256" key="4">
    <source>
        <dbReference type="ARBA" id="ARBA00022723"/>
    </source>
</evidence>
<dbReference type="InterPro" id="IPR006575">
    <property type="entry name" value="RWD_dom"/>
</dbReference>
<evidence type="ECO:0000256" key="8">
    <source>
        <dbReference type="ARBA" id="ARBA00022833"/>
    </source>
</evidence>
<evidence type="ECO:0000256" key="9">
    <source>
        <dbReference type="PROSITE-ProRule" id="PRU00175"/>
    </source>
</evidence>
<dbReference type="Pfam" id="PF01485">
    <property type="entry name" value="IBR"/>
    <property type="match status" value="2"/>
</dbReference>
<organism evidence="13 14">
    <name type="scientific">Lodderomyces beijingensis</name>
    <dbReference type="NCBI Taxonomy" id="1775926"/>
    <lineage>
        <taxon>Eukaryota</taxon>
        <taxon>Fungi</taxon>
        <taxon>Dikarya</taxon>
        <taxon>Ascomycota</taxon>
        <taxon>Saccharomycotina</taxon>
        <taxon>Pichiomycetes</taxon>
        <taxon>Debaryomycetaceae</taxon>
        <taxon>Candida/Lodderomyces clade</taxon>
        <taxon>Lodderomyces</taxon>
    </lineage>
</organism>
<dbReference type="SMART" id="SM00647">
    <property type="entry name" value="IBR"/>
    <property type="match status" value="2"/>
</dbReference>
<keyword evidence="5" id="KW-0677">Repeat</keyword>
<accession>A0ABP0ZLN8</accession>
<evidence type="ECO:0000259" key="11">
    <source>
        <dbReference type="PROSITE" id="PS50908"/>
    </source>
</evidence>
<reference evidence="13 14" key="1">
    <citation type="submission" date="2024-03" db="EMBL/GenBank/DDBJ databases">
        <authorList>
            <person name="Brejova B."/>
        </authorList>
    </citation>
    <scope>NUCLEOTIDE SEQUENCE [LARGE SCALE GENOMIC DNA]</scope>
    <source>
        <strain evidence="13 14">CBS 14171</strain>
    </source>
</reference>
<feature type="domain" description="RING-type" evidence="10">
    <location>
        <begin position="174"/>
        <end position="220"/>
    </location>
</feature>
<sequence>MANNNNNLEFSDDPRLQELQSCGMIYESLRLEEDKCVASITIPLKVAPTRLNLIDKTDEGETSVLSSATITHLTPIDVAIRLVEGYPESRPPEIKLSCPTIDEDVLGNLQRDLLQIWDDYRDLVVFSILDHIHQNTETIAPSKVEVFSIGEFVRILEHDQFCKQEEFNGKTFTCEICQSDYKGTNCTQFENCQHVFCNECLTSFFTANIVSGEIDKIHCPEFTCTKKHLKDKAELLNLEAWMMSNTNVRDIVKNLQTPPVPMTILKQLLAPELIERYLKLFKNTQFELVGRLLPNRLVRCPRTNCEEMIFREELNERLVVCPVCRYAFCFNCLMSYHARFKQCAKVTEDNSAYGGIPVECLESYPSLAPGSNERKILNAKYGMKRILLAVDEYQMDQLFESMMKQGTNLNKCPNCGAVIEKSDGCNRMKCGKCDTHFCFNCGDRIGKTYDHFSDKSSNCYGLLFFGMPGVEE</sequence>
<dbReference type="SUPFAM" id="SSF54495">
    <property type="entry name" value="UBC-like"/>
    <property type="match status" value="1"/>
</dbReference>
<dbReference type="RefSeq" id="XP_066830221.1">
    <property type="nucleotide sequence ID" value="XM_066973376.1"/>
</dbReference>
<evidence type="ECO:0000256" key="6">
    <source>
        <dbReference type="ARBA" id="ARBA00022771"/>
    </source>
</evidence>
<keyword evidence="7" id="KW-0833">Ubl conjugation pathway</keyword>
<evidence type="ECO:0000256" key="1">
    <source>
        <dbReference type="ARBA" id="ARBA00001798"/>
    </source>
</evidence>
<dbReference type="PROSITE" id="PS51873">
    <property type="entry name" value="TRIAD"/>
    <property type="match status" value="1"/>
</dbReference>
<dbReference type="InterPro" id="IPR031127">
    <property type="entry name" value="E3_UB_ligase_RBR"/>
</dbReference>
<evidence type="ECO:0000259" key="10">
    <source>
        <dbReference type="PROSITE" id="PS50089"/>
    </source>
</evidence>
<dbReference type="Pfam" id="PF05773">
    <property type="entry name" value="RWD"/>
    <property type="match status" value="1"/>
</dbReference>
<dbReference type="InterPro" id="IPR016135">
    <property type="entry name" value="UBQ-conjugating_enzyme/RWD"/>
</dbReference>
<feature type="domain" description="RING-type" evidence="12">
    <location>
        <begin position="170"/>
        <end position="463"/>
    </location>
</feature>
<dbReference type="InterPro" id="IPR013083">
    <property type="entry name" value="Znf_RING/FYVE/PHD"/>
</dbReference>
<evidence type="ECO:0000256" key="5">
    <source>
        <dbReference type="ARBA" id="ARBA00022737"/>
    </source>
</evidence>
<dbReference type="InterPro" id="IPR017907">
    <property type="entry name" value="Znf_RING_CS"/>
</dbReference>
<dbReference type="CDD" id="cd16628">
    <property type="entry name" value="RING-HC_RBR_RNF14"/>
    <property type="match status" value="1"/>
</dbReference>
<dbReference type="PROSITE" id="PS50089">
    <property type="entry name" value="ZF_RING_2"/>
    <property type="match status" value="1"/>
</dbReference>
<dbReference type="PROSITE" id="PS50908">
    <property type="entry name" value="RWD"/>
    <property type="match status" value="1"/>
</dbReference>
<evidence type="ECO:0000256" key="3">
    <source>
        <dbReference type="ARBA" id="ARBA00022679"/>
    </source>
</evidence>
<comment type="catalytic activity">
    <reaction evidence="1">
        <text>[E2 ubiquitin-conjugating enzyme]-S-ubiquitinyl-L-cysteine + [acceptor protein]-L-lysine = [E2 ubiquitin-conjugating enzyme]-L-cysteine + [acceptor protein]-N(6)-ubiquitinyl-L-lysine.</text>
        <dbReference type="EC" id="2.3.2.31"/>
    </reaction>
</comment>
<keyword evidence="8" id="KW-0862">Zinc</keyword>
<evidence type="ECO:0000256" key="2">
    <source>
        <dbReference type="ARBA" id="ARBA00012251"/>
    </source>
</evidence>
<dbReference type="Proteomes" id="UP001497383">
    <property type="component" value="Chromosome 4"/>
</dbReference>
<dbReference type="Gene3D" id="3.10.110.10">
    <property type="entry name" value="Ubiquitin Conjugating Enzyme"/>
    <property type="match status" value="1"/>
</dbReference>
<evidence type="ECO:0000313" key="14">
    <source>
        <dbReference type="Proteomes" id="UP001497383"/>
    </source>
</evidence>
<dbReference type="PROSITE" id="PS00518">
    <property type="entry name" value="ZF_RING_1"/>
    <property type="match status" value="1"/>
</dbReference>
<dbReference type="Gene3D" id="2.20.25.20">
    <property type="match status" value="1"/>
</dbReference>
<dbReference type="CDD" id="cd23820">
    <property type="entry name" value="RWD_RNF14"/>
    <property type="match status" value="1"/>
</dbReference>
<dbReference type="GeneID" id="92208479"/>
<dbReference type="Gene3D" id="1.20.120.1750">
    <property type="match status" value="1"/>
</dbReference>
<dbReference type="InterPro" id="IPR031128">
    <property type="entry name" value="RNF14_RING-HC_Zfn"/>
</dbReference>
<gene>
    <name evidence="13" type="ORF">LODBEIA_P32830</name>
</gene>
<proteinExistence type="predicted"/>
<keyword evidence="6 9" id="KW-0863">Zinc-finger</keyword>
<dbReference type="InterPro" id="IPR001841">
    <property type="entry name" value="Znf_RING"/>
</dbReference>
<keyword evidence="4" id="KW-0479">Metal-binding</keyword>
<evidence type="ECO:0000313" key="13">
    <source>
        <dbReference type="EMBL" id="CAK9439059.1"/>
    </source>
</evidence>
<keyword evidence="14" id="KW-1185">Reference proteome</keyword>
<evidence type="ECO:0000259" key="12">
    <source>
        <dbReference type="PROSITE" id="PS51873"/>
    </source>
</evidence>
<dbReference type="PANTHER" id="PTHR11685">
    <property type="entry name" value="RBR FAMILY RING FINGER AND IBR DOMAIN-CONTAINING"/>
    <property type="match status" value="1"/>
</dbReference>
<dbReference type="InterPro" id="IPR002867">
    <property type="entry name" value="IBR_dom"/>
</dbReference>
<feature type="domain" description="RWD" evidence="11">
    <location>
        <begin position="17"/>
        <end position="139"/>
    </location>
</feature>
<evidence type="ECO:0000256" key="7">
    <source>
        <dbReference type="ARBA" id="ARBA00022786"/>
    </source>
</evidence>
<dbReference type="InterPro" id="IPR044066">
    <property type="entry name" value="TRIAD_supradom"/>
</dbReference>
<dbReference type="CDD" id="cd20341">
    <property type="entry name" value="BRcat_RBR_RNF14"/>
    <property type="match status" value="1"/>
</dbReference>
<keyword evidence="3" id="KW-0808">Transferase</keyword>
<dbReference type="Gene3D" id="3.30.40.10">
    <property type="entry name" value="Zinc/RING finger domain, C3HC4 (zinc finger)"/>
    <property type="match status" value="1"/>
</dbReference>
<dbReference type="EMBL" id="OZ022408">
    <property type="protein sequence ID" value="CAK9439059.1"/>
    <property type="molecule type" value="Genomic_DNA"/>
</dbReference>
<protein>
    <recommendedName>
        <fullName evidence="2">RBR-type E3 ubiquitin transferase</fullName>
        <ecNumber evidence="2">2.3.2.31</ecNumber>
    </recommendedName>
</protein>
<name>A0ABP0ZLN8_9ASCO</name>
<dbReference type="EC" id="2.3.2.31" evidence="2"/>